<dbReference type="Proteomes" id="UP001530315">
    <property type="component" value="Unassembled WGS sequence"/>
</dbReference>
<organism evidence="2 3">
    <name type="scientific">Stephanodiscus triporus</name>
    <dbReference type="NCBI Taxonomy" id="2934178"/>
    <lineage>
        <taxon>Eukaryota</taxon>
        <taxon>Sar</taxon>
        <taxon>Stramenopiles</taxon>
        <taxon>Ochrophyta</taxon>
        <taxon>Bacillariophyta</taxon>
        <taxon>Coscinodiscophyceae</taxon>
        <taxon>Thalassiosirophycidae</taxon>
        <taxon>Stephanodiscales</taxon>
        <taxon>Stephanodiscaceae</taxon>
        <taxon>Stephanodiscus</taxon>
    </lineage>
</organism>
<comment type="caution">
    <text evidence="2">The sequence shown here is derived from an EMBL/GenBank/DDBJ whole genome shotgun (WGS) entry which is preliminary data.</text>
</comment>
<sequence>ANAQRSTGHHVFGPGDYGAVHSGGADPVELAGGMWCLGEVDRMIVGLRGRIRRGDGGSRCGRICVGLSHAIFVSLVDGGGFNSVRERDWLPPDNDDDDDDDCISGAGGPVAELYAAGFDWHDNDDDGAVASATMTRITAMVSVSSEPVVVHRALLSLCRRVYVPVDGSGGTSLGRPAPLRRRRAPWQKVGRGRTAAADSSTPAEDDGDYNGDEPVTAVTTPRLRSILEAALPAFLFVCIALRLANAWEGGDDDAPCNFCLSNHDKNGTTTAISTMVHTL</sequence>
<protein>
    <submittedName>
        <fullName evidence="2">Uncharacterized protein</fullName>
    </submittedName>
</protein>
<feature type="region of interest" description="Disordered" evidence="1">
    <location>
        <begin position="172"/>
        <end position="214"/>
    </location>
</feature>
<proteinExistence type="predicted"/>
<evidence type="ECO:0000256" key="1">
    <source>
        <dbReference type="SAM" id="MobiDB-lite"/>
    </source>
</evidence>
<evidence type="ECO:0000313" key="2">
    <source>
        <dbReference type="EMBL" id="KAL3792823.1"/>
    </source>
</evidence>
<accession>A0ABD3PXS6</accession>
<keyword evidence="3" id="KW-1185">Reference proteome</keyword>
<gene>
    <name evidence="2" type="ORF">ACHAW5_001273</name>
</gene>
<feature type="non-terminal residue" evidence="2">
    <location>
        <position position="1"/>
    </location>
</feature>
<evidence type="ECO:0000313" key="3">
    <source>
        <dbReference type="Proteomes" id="UP001530315"/>
    </source>
</evidence>
<dbReference type="AlphaFoldDB" id="A0ABD3PXS6"/>
<dbReference type="EMBL" id="JALLAZ020000540">
    <property type="protein sequence ID" value="KAL3792823.1"/>
    <property type="molecule type" value="Genomic_DNA"/>
</dbReference>
<reference evidence="2 3" key="1">
    <citation type="submission" date="2024-10" db="EMBL/GenBank/DDBJ databases">
        <title>Updated reference genomes for cyclostephanoid diatoms.</title>
        <authorList>
            <person name="Roberts W.R."/>
            <person name="Alverson A.J."/>
        </authorList>
    </citation>
    <scope>NUCLEOTIDE SEQUENCE [LARGE SCALE GENOMIC DNA]</scope>
    <source>
        <strain evidence="2 3">AJA276-08</strain>
    </source>
</reference>
<name>A0ABD3PXS6_9STRA</name>